<comment type="caution">
    <text evidence="1">The sequence shown here is derived from an EMBL/GenBank/DDBJ whole genome shotgun (WGS) entry which is preliminary data.</text>
</comment>
<name>A0A1L8D4R2_9THEO</name>
<feature type="non-terminal residue" evidence="1">
    <location>
        <position position="1"/>
    </location>
</feature>
<evidence type="ECO:0000313" key="2">
    <source>
        <dbReference type="Proteomes" id="UP000187338"/>
    </source>
</evidence>
<evidence type="ECO:0000313" key="1">
    <source>
        <dbReference type="EMBL" id="GAV26061.1"/>
    </source>
</evidence>
<keyword evidence="2" id="KW-1185">Reference proteome</keyword>
<sequence length="95" mass="9759">VLSRACGSSPRLPVSVCGTGTLALGRGFSRQPGLGCFGTLSSLPITSRASRGTDLPVPLPTGLDALFQPRAQPILLRHPFPQAGSGGRGFSTPYP</sequence>
<protein>
    <submittedName>
        <fullName evidence="1">Uncharacterized protein</fullName>
    </submittedName>
</protein>
<proteinExistence type="predicted"/>
<feature type="non-terminal residue" evidence="1">
    <location>
        <position position="95"/>
    </location>
</feature>
<reference evidence="2" key="1">
    <citation type="submission" date="2016-12" db="EMBL/GenBank/DDBJ databases">
        <title>Draft Genome Sequences od Carboxydothermus pertinax and islandicus, Hydrogenogenic Carboxydotrophic Bacteria.</title>
        <authorList>
            <person name="Fukuyama Y."/>
            <person name="Ohmae K."/>
            <person name="Yoneda Y."/>
            <person name="Yoshida T."/>
            <person name="Sako Y."/>
        </authorList>
    </citation>
    <scope>NUCLEOTIDE SEQUENCE [LARGE SCALE GENOMIC DNA]</scope>
    <source>
        <strain evidence="2">SET</strain>
    </source>
</reference>
<gene>
    <name evidence="1" type="ORF">ciss_19940</name>
</gene>
<dbReference type="Proteomes" id="UP000187338">
    <property type="component" value="Unassembled WGS sequence"/>
</dbReference>
<accession>A0A1L8D4R2</accession>
<dbReference type="EMBL" id="BDJL01000128">
    <property type="protein sequence ID" value="GAV26061.1"/>
    <property type="molecule type" value="Genomic_DNA"/>
</dbReference>
<organism evidence="1 2">
    <name type="scientific">Carboxydothermus islandicus</name>
    <dbReference type="NCBI Taxonomy" id="661089"/>
    <lineage>
        <taxon>Bacteria</taxon>
        <taxon>Bacillati</taxon>
        <taxon>Bacillota</taxon>
        <taxon>Clostridia</taxon>
        <taxon>Thermoanaerobacterales</taxon>
        <taxon>Thermoanaerobacteraceae</taxon>
        <taxon>Carboxydothermus</taxon>
    </lineage>
</organism>
<dbReference type="AlphaFoldDB" id="A0A1L8D4R2"/>